<keyword evidence="2" id="KW-0479">Metal-binding</keyword>
<dbReference type="InterPro" id="IPR028261">
    <property type="entry name" value="DPD_II"/>
</dbReference>
<dbReference type="Pfam" id="PF13534">
    <property type="entry name" value="Fer4_17"/>
    <property type="match status" value="1"/>
</dbReference>
<dbReference type="PANTHER" id="PTHR43255:SF1">
    <property type="entry name" value="IRON-SULFUR-BINDING OXIDOREDUCTASE FADF-RELATED"/>
    <property type="match status" value="1"/>
</dbReference>
<dbReference type="GO" id="GO:0005886">
    <property type="term" value="C:plasma membrane"/>
    <property type="evidence" value="ECO:0007669"/>
    <property type="project" value="TreeGrafter"/>
</dbReference>
<keyword evidence="5" id="KW-0411">Iron-sulfur</keyword>
<reference evidence="7" key="1">
    <citation type="submission" date="2016-04" db="EMBL/GenBank/DDBJ databases">
        <authorList>
            <person name="Evans L.H."/>
            <person name="Alamgir A."/>
            <person name="Owens N."/>
            <person name="Weber N.D."/>
            <person name="Virtaneva K."/>
            <person name="Barbian K."/>
            <person name="Babar A."/>
            <person name="Rosenke K."/>
        </authorList>
    </citation>
    <scope>NUCLEOTIDE SEQUENCE</scope>
    <source>
        <strain evidence="7">86</strain>
    </source>
</reference>
<gene>
    <name evidence="7" type="ORF">KL86APRO_12076</name>
</gene>
<evidence type="ECO:0000256" key="4">
    <source>
        <dbReference type="ARBA" id="ARBA00023004"/>
    </source>
</evidence>
<keyword evidence="3" id="KW-0560">Oxidoreductase</keyword>
<dbReference type="EMBL" id="FLUO01000001">
    <property type="protein sequence ID" value="SBW06194.1"/>
    <property type="molecule type" value="Genomic_DNA"/>
</dbReference>
<dbReference type="InterPro" id="IPR036188">
    <property type="entry name" value="FAD/NAD-bd_sf"/>
</dbReference>
<dbReference type="InterPro" id="IPR004017">
    <property type="entry name" value="Cys_rich_dom"/>
</dbReference>
<proteinExistence type="predicted"/>
<dbReference type="SUPFAM" id="SSF51971">
    <property type="entry name" value="Nucleotide-binding domain"/>
    <property type="match status" value="1"/>
</dbReference>
<dbReference type="InterPro" id="IPR017896">
    <property type="entry name" value="4Fe4S_Fe-S-bd"/>
</dbReference>
<sequence length="770" mass="82202">MDGQRIREWESRCVEEQPPACTAACPLHLDARAMLGCARDGDWRGALAVLVRAVPLPGIVGRICDAPCEGACRRAEAGGAVRIRGLERAVLEFAGPRPLPVVGKSLRKRRVAVVGAGLGGLAAAADLALKGCAVTVFEARERPVDRLYALGEAILPARVVDADLAALRSLGIEMRCNAPVDAAGLAALVDDFDGVYFGIGAAAASGWPEFARDAEGRIAVDPLTFATSHSKIFAGGSLLRGDAPYSPIASLHDGRAAALSLDRMFQGASLTANRERQGGFVSRLYTDVSGYAPAAAVAPADPDRGYAADEARAEAGRCFPCRCLECVKSCEYLATHKSYPKRYVREIYNNDCIVLGNHKANRLANACSLCGLCEAVCPENLNMGEICLEARRSMVNKGKMPPSYHDFALRDLAFSSGEAFFLARHQPGATASASVFFPGCQLSASSPDRVAAAYAHLRRALPGGVGLMLGCCGAPAHWAGQEARFRETGDALAAAWEGLGRPRLIAACPTCRKMLEAGLPGARVDTLWTVLAVTGVPGRRAAGLRLAIHDPCAARGDRATQRAVRHLLAEAGVAAIELGDPDHTPCCGFGGLASFVDPDLADRTVDRRIAASDADYVTYCAMCRDNFARRGKRALHVLDLLFGDGGDAAARPDPGFSRRQESRARLKAGLLRTVWEEPVSEPEPEPELILSPEVAAALERRLILHDDVRAVIRHAEASGEKIVDARTGHCIASHRPVSVTYWVEYTRQGDAFAVHRAYSHRMQVAKEPPQ</sequence>
<dbReference type="PROSITE" id="PS51379">
    <property type="entry name" value="4FE4S_FER_2"/>
    <property type="match status" value="1"/>
</dbReference>
<accession>A0A212K385</accession>
<dbReference type="Gene3D" id="1.10.1060.10">
    <property type="entry name" value="Alpha-helical ferredoxin"/>
    <property type="match status" value="2"/>
</dbReference>
<dbReference type="InterPro" id="IPR023753">
    <property type="entry name" value="FAD/NAD-binding_dom"/>
</dbReference>
<evidence type="ECO:0000259" key="6">
    <source>
        <dbReference type="PROSITE" id="PS51379"/>
    </source>
</evidence>
<name>A0A212K385_9PROT</name>
<keyword evidence="4" id="KW-0408">Iron</keyword>
<protein>
    <submittedName>
        <fullName evidence="7">4Fe-4S ferredoxin, iron-sulfur binding domain protein</fullName>
    </submittedName>
</protein>
<evidence type="ECO:0000256" key="5">
    <source>
        <dbReference type="ARBA" id="ARBA00023014"/>
    </source>
</evidence>
<evidence type="ECO:0000256" key="3">
    <source>
        <dbReference type="ARBA" id="ARBA00023002"/>
    </source>
</evidence>
<dbReference type="GO" id="GO:0051539">
    <property type="term" value="F:4 iron, 4 sulfur cluster binding"/>
    <property type="evidence" value="ECO:0007669"/>
    <property type="project" value="UniProtKB-KW"/>
</dbReference>
<dbReference type="Pfam" id="PF14691">
    <property type="entry name" value="Fer4_20"/>
    <property type="match status" value="1"/>
</dbReference>
<dbReference type="InterPro" id="IPR017900">
    <property type="entry name" value="4Fe4S_Fe_S_CS"/>
</dbReference>
<dbReference type="NCBIfam" id="NF045663">
    <property type="entry name" value="diclust_near_Sec"/>
    <property type="match status" value="1"/>
</dbReference>
<dbReference type="AlphaFoldDB" id="A0A212K385"/>
<dbReference type="GO" id="GO:0046872">
    <property type="term" value="F:metal ion binding"/>
    <property type="evidence" value="ECO:0007669"/>
    <property type="project" value="UniProtKB-KW"/>
</dbReference>
<keyword evidence="1" id="KW-0004">4Fe-4S</keyword>
<evidence type="ECO:0000256" key="1">
    <source>
        <dbReference type="ARBA" id="ARBA00022485"/>
    </source>
</evidence>
<dbReference type="Gene3D" id="3.50.50.60">
    <property type="entry name" value="FAD/NAD(P)-binding domain"/>
    <property type="match status" value="1"/>
</dbReference>
<organism evidence="7">
    <name type="scientific">uncultured Alphaproteobacteria bacterium</name>
    <dbReference type="NCBI Taxonomy" id="91750"/>
    <lineage>
        <taxon>Bacteria</taxon>
        <taxon>Pseudomonadati</taxon>
        <taxon>Pseudomonadota</taxon>
        <taxon>Alphaproteobacteria</taxon>
        <taxon>environmental samples</taxon>
    </lineage>
</organism>
<dbReference type="GO" id="GO:0016491">
    <property type="term" value="F:oxidoreductase activity"/>
    <property type="evidence" value="ECO:0007669"/>
    <property type="project" value="UniProtKB-KW"/>
</dbReference>
<dbReference type="SUPFAM" id="SSF46548">
    <property type="entry name" value="alpha-helical ferredoxin"/>
    <property type="match status" value="1"/>
</dbReference>
<evidence type="ECO:0000256" key="2">
    <source>
        <dbReference type="ARBA" id="ARBA00022723"/>
    </source>
</evidence>
<dbReference type="PANTHER" id="PTHR43255">
    <property type="entry name" value="IRON-SULFUR-BINDING OXIDOREDUCTASE FADF-RELATED-RELATED"/>
    <property type="match status" value="1"/>
</dbReference>
<feature type="domain" description="4Fe-4S ferredoxin-type" evidence="6">
    <location>
        <begin position="358"/>
        <end position="386"/>
    </location>
</feature>
<dbReference type="PROSITE" id="PS00198">
    <property type="entry name" value="4FE4S_FER_1"/>
    <property type="match status" value="1"/>
</dbReference>
<dbReference type="InterPro" id="IPR009051">
    <property type="entry name" value="Helical_ferredxn"/>
</dbReference>
<dbReference type="Pfam" id="PF02754">
    <property type="entry name" value="CCG"/>
    <property type="match status" value="2"/>
</dbReference>
<dbReference type="InterPro" id="IPR051460">
    <property type="entry name" value="HdrC_iron-sulfur_subunit"/>
</dbReference>
<evidence type="ECO:0000313" key="7">
    <source>
        <dbReference type="EMBL" id="SBW06194.1"/>
    </source>
</evidence>
<dbReference type="Pfam" id="PF07992">
    <property type="entry name" value="Pyr_redox_2"/>
    <property type="match status" value="1"/>
</dbReference>